<name>A0A0G2J3X3_9SYNE</name>
<reference evidence="2 3" key="1">
    <citation type="submission" date="2015-01" db="EMBL/GenBank/DDBJ databases">
        <title>Lifestyle Evolution in Cyanobacterial Symbionts of Sponges.</title>
        <authorList>
            <person name="Burgsdorf I."/>
            <person name="Slaby B.M."/>
            <person name="Handley K.M."/>
            <person name="Haber M."/>
            <person name="Blom J."/>
            <person name="Marshall C.W."/>
            <person name="Gilbert J.A."/>
            <person name="Hentschel U."/>
            <person name="Steindler L."/>
        </authorList>
    </citation>
    <scope>NUCLEOTIDE SEQUENCE [LARGE SCALE GENOMIC DNA]</scope>
    <source>
        <strain evidence="2">SP3</strain>
    </source>
</reference>
<keyword evidence="1" id="KW-1133">Transmembrane helix</keyword>
<proteinExistence type="predicted"/>
<dbReference type="AlphaFoldDB" id="A0A0G2J3X3"/>
<comment type="caution">
    <text evidence="2">The sequence shown here is derived from an EMBL/GenBank/DDBJ whole genome shotgun (WGS) entry which is preliminary data.</text>
</comment>
<evidence type="ECO:0008006" key="4">
    <source>
        <dbReference type="Google" id="ProtNLM"/>
    </source>
</evidence>
<keyword evidence="1" id="KW-0812">Transmembrane</keyword>
<feature type="transmembrane region" description="Helical" evidence="1">
    <location>
        <begin position="36"/>
        <end position="54"/>
    </location>
</feature>
<keyword evidence="1" id="KW-0472">Membrane</keyword>
<gene>
    <name evidence="2" type="ORF">TE42_10675</name>
</gene>
<dbReference type="Proteomes" id="UP000035067">
    <property type="component" value="Unassembled WGS sequence"/>
</dbReference>
<evidence type="ECO:0000313" key="3">
    <source>
        <dbReference type="Proteomes" id="UP000035067"/>
    </source>
</evidence>
<sequence>MFNNPFDSFHNTVAEAKEEREQLDRLLTISTPRERLFVSVVALALIVLAAWLFFGSVARSVAVDGVLVEPGDSRFEGKRFVRALVWVRSDVAPQIEAGMPAVIELARTDGDAATLEGEVAAIAAVPLSDGLAAFEWAAPASVHRVEIALDDGFEPASLAGRKCRVVIRLGRQSPAALFRMRRL</sequence>
<protein>
    <recommendedName>
        <fullName evidence="4">HlyD family secretion protein</fullName>
    </recommendedName>
</protein>
<accession>A0A0G2J3X3</accession>
<evidence type="ECO:0000256" key="1">
    <source>
        <dbReference type="SAM" id="Phobius"/>
    </source>
</evidence>
<evidence type="ECO:0000313" key="2">
    <source>
        <dbReference type="EMBL" id="KKZ10167.1"/>
    </source>
</evidence>
<organism evidence="2 3">
    <name type="scientific">Candidatus Synechococcus spongiarum SP3</name>
    <dbReference type="NCBI Taxonomy" id="1604020"/>
    <lineage>
        <taxon>Bacteria</taxon>
        <taxon>Bacillati</taxon>
        <taxon>Cyanobacteriota</taxon>
        <taxon>Cyanophyceae</taxon>
        <taxon>Synechococcales</taxon>
        <taxon>Synechococcaceae</taxon>
        <taxon>Synechococcus</taxon>
    </lineage>
</organism>
<dbReference type="EMBL" id="JXQG01000114">
    <property type="protein sequence ID" value="KKZ10167.1"/>
    <property type="molecule type" value="Genomic_DNA"/>
</dbReference>
<dbReference type="PATRIC" id="fig|1604020.3.peg.1638"/>